<sequence>MAGFTSPSILFLQTWDTPERLYCSGLLAKLRRAGYSRYEEPSVGGFAMPIVAAGAGWDPHDMTTSDTHLYTSILGAVAAGRGLDDLGILVHGEEVINPKASPARQAAQAIWAQYIARVEPSTKTYYWAQLVESMKANADSYLDSLEAQIAKLADRVHGITYQPESLWAHMERVADDPEAVIISNPPTYPGAYEKFFDTKGAMTWNGPDYEVFDAPKDIPRMVEFMEGRNALLVVQQQQRTGNPAHEHPIYARQLAAGELVYINSNRPDEIEEVLGGLRVVNKRMPERAKTKWAILPENYEIRDDSTITARLVDSATAEAYREQWMHRISSAPGSGNVMVFVDGYAAGVIGYSMSSVQNSYSEKWSKHVILRFAFGAKHEKLRLTRLATMVALRKETCWLTASPKSAMHLESTKGLVTVEMTRHPEAKGLRQLMKLEDRQSHPDGYKLVYAADWTVDTTLESTLTTFMKAEKTWLAARK</sequence>
<accession>A0A386KNY3</accession>
<proteinExistence type="predicted"/>
<reference evidence="3 4" key="1">
    <citation type="submission" date="2018-08" db="EMBL/GenBank/DDBJ databases">
        <authorList>
            <person name="Preder H."/>
            <person name="Servin-Meza L.A."/>
            <person name="Bonilla J.A."/>
            <person name="Klyczek K."/>
            <person name="Garlena R.A."/>
            <person name="Russell D.A."/>
            <person name="Pope W.H."/>
            <person name="Jacobs-Sera D."/>
            <person name="Hatfull G.F."/>
        </authorList>
    </citation>
    <scope>NUCLEOTIDE SEQUENCE [LARGE SCALE GENOMIC DNA]</scope>
</reference>
<evidence type="ECO:0000313" key="4">
    <source>
        <dbReference type="Proteomes" id="UP000281993"/>
    </source>
</evidence>
<dbReference type="Pfam" id="PF22555">
    <property type="entry name" value="DAM-like-phage1"/>
    <property type="match status" value="1"/>
</dbReference>
<name>A0A386KNY3_9CAUD</name>
<dbReference type="InterPro" id="IPR054341">
    <property type="entry name" value="GNAT-like_N"/>
</dbReference>
<evidence type="ECO:0000313" key="3">
    <source>
        <dbReference type="EMBL" id="AYD87305.1"/>
    </source>
</evidence>
<keyword evidence="4" id="KW-1185">Reference proteome</keyword>
<feature type="domain" description="GNAT-like C-terminal" evidence="2">
    <location>
        <begin position="304"/>
        <end position="471"/>
    </location>
</feature>
<dbReference type="Proteomes" id="UP000281993">
    <property type="component" value="Segment"/>
</dbReference>
<feature type="domain" description="GNAT-like N-terminal" evidence="1">
    <location>
        <begin position="11"/>
        <end position="286"/>
    </location>
</feature>
<dbReference type="InterPro" id="IPR054340">
    <property type="entry name" value="GNAT-like_C_phage-like"/>
</dbReference>
<protein>
    <submittedName>
        <fullName evidence="3">Uncharacterized protein</fullName>
    </submittedName>
</protein>
<organism evidence="3 4">
    <name type="scientific">Microbacterium phage ValentiniPuff</name>
    <dbReference type="NCBI Taxonomy" id="2315705"/>
    <lineage>
        <taxon>Viruses</taxon>
        <taxon>Duplodnaviria</taxon>
        <taxon>Heunggongvirae</taxon>
        <taxon>Uroviricota</taxon>
        <taxon>Caudoviricetes</taxon>
        <taxon>Valentinivirus</taxon>
        <taxon>Valentinivirus valentinipuff</taxon>
    </lineage>
</organism>
<dbReference type="Pfam" id="PF22559">
    <property type="entry name" value="GNAT-phage-like"/>
    <property type="match status" value="1"/>
</dbReference>
<gene>
    <name evidence="3" type="primary">1</name>
    <name evidence="3" type="ORF">SEA_VALENTINIPUFF_1</name>
</gene>
<evidence type="ECO:0000259" key="2">
    <source>
        <dbReference type="Pfam" id="PF22559"/>
    </source>
</evidence>
<evidence type="ECO:0000259" key="1">
    <source>
        <dbReference type="Pfam" id="PF22555"/>
    </source>
</evidence>
<dbReference type="EMBL" id="MH825712">
    <property type="protein sequence ID" value="AYD87305.1"/>
    <property type="molecule type" value="Genomic_DNA"/>
</dbReference>